<feature type="binding site" evidence="10">
    <location>
        <position position="425"/>
    </location>
    <ligand>
        <name>Zn(2+)</name>
        <dbReference type="ChEBI" id="CHEBI:29105"/>
    </ligand>
</feature>
<dbReference type="Gene3D" id="1.10.287.610">
    <property type="entry name" value="Helix hairpin bin"/>
    <property type="match status" value="1"/>
</dbReference>
<dbReference type="InterPro" id="IPR001357">
    <property type="entry name" value="BRCT_dom"/>
</dbReference>
<evidence type="ECO:0000256" key="3">
    <source>
        <dbReference type="ARBA" id="ARBA00022723"/>
    </source>
</evidence>
<evidence type="ECO:0000313" key="13">
    <source>
        <dbReference type="EMBL" id="MCD5316457.1"/>
    </source>
</evidence>
<dbReference type="InterPro" id="IPR004150">
    <property type="entry name" value="NAD_DNA_ligase_OB"/>
</dbReference>
<keyword evidence="3 10" id="KW-0479">Metal-binding</keyword>
<dbReference type="EMBL" id="JAJOMB010000030">
    <property type="protein sequence ID" value="MCD5316457.1"/>
    <property type="molecule type" value="Genomic_DNA"/>
</dbReference>
<comment type="caution">
    <text evidence="10">Lacks conserved residue(s) required for the propagation of feature annotation.</text>
</comment>
<dbReference type="EC" id="6.5.1.2" evidence="10"/>
<dbReference type="AlphaFoldDB" id="A0A9X1NK55"/>
<dbReference type="Pfam" id="PF12826">
    <property type="entry name" value="HHH_2"/>
    <property type="match status" value="1"/>
</dbReference>
<comment type="function">
    <text evidence="10">DNA ligase that catalyzes the formation of phosphodiester linkages between 5'-phosphoryl and 3'-hydroxyl groups in double-stranded DNA using NAD as a coenzyme and as the energy source for the reaction. It is essential for DNA replication and repair of damaged DNA.</text>
</comment>
<dbReference type="HAMAP" id="MF_01588">
    <property type="entry name" value="DNA_ligase_A"/>
    <property type="match status" value="1"/>
</dbReference>
<dbReference type="Gene3D" id="3.40.50.10190">
    <property type="entry name" value="BRCT domain"/>
    <property type="match status" value="1"/>
</dbReference>
<evidence type="ECO:0000256" key="9">
    <source>
        <dbReference type="ARBA" id="ARBA00034005"/>
    </source>
</evidence>
<comment type="caution">
    <text evidence="13">The sequence shown here is derived from an EMBL/GenBank/DDBJ whole genome shotgun (WGS) entry which is preliminary data.</text>
</comment>
<keyword evidence="6 10" id="KW-0460">Magnesium</keyword>
<dbReference type="SUPFAM" id="SSF47781">
    <property type="entry name" value="RuvA domain 2-like"/>
    <property type="match status" value="1"/>
</dbReference>
<feature type="binding site" evidence="10">
    <location>
        <begin position="46"/>
        <end position="50"/>
    </location>
    <ligand>
        <name>NAD(+)</name>
        <dbReference type="ChEBI" id="CHEBI:57540"/>
    </ligand>
</feature>
<evidence type="ECO:0000256" key="5">
    <source>
        <dbReference type="ARBA" id="ARBA00022833"/>
    </source>
</evidence>
<keyword evidence="8 10" id="KW-0234">DNA repair</keyword>
<feature type="binding site" evidence="10">
    <location>
        <position position="144"/>
    </location>
    <ligand>
        <name>NAD(+)</name>
        <dbReference type="ChEBI" id="CHEBI:57540"/>
    </ligand>
</feature>
<dbReference type="GO" id="GO:0046872">
    <property type="term" value="F:metal ion binding"/>
    <property type="evidence" value="ECO:0007669"/>
    <property type="project" value="UniProtKB-KW"/>
</dbReference>
<keyword evidence="10" id="KW-0464">Manganese</keyword>
<dbReference type="PROSITE" id="PS01055">
    <property type="entry name" value="DNA_LIGASE_N1"/>
    <property type="match status" value="1"/>
</dbReference>
<feature type="binding site" evidence="10">
    <location>
        <position position="178"/>
    </location>
    <ligand>
        <name>NAD(+)</name>
        <dbReference type="ChEBI" id="CHEBI:57540"/>
    </ligand>
</feature>
<accession>A0A9X1NK55</accession>
<keyword evidence="1 10" id="KW-0436">Ligase</keyword>
<evidence type="ECO:0000313" key="14">
    <source>
        <dbReference type="Proteomes" id="UP001138997"/>
    </source>
</evidence>
<dbReference type="InterPro" id="IPR001679">
    <property type="entry name" value="DNA_ligase"/>
</dbReference>
<dbReference type="SUPFAM" id="SSF56091">
    <property type="entry name" value="DNA ligase/mRNA capping enzyme, catalytic domain"/>
    <property type="match status" value="1"/>
</dbReference>
<keyword evidence="5 10" id="KW-0862">Zinc</keyword>
<dbReference type="CDD" id="cd17748">
    <property type="entry name" value="BRCT_DNA_ligase_like"/>
    <property type="match status" value="1"/>
</dbReference>
<feature type="binding site" evidence="10">
    <location>
        <begin position="91"/>
        <end position="92"/>
    </location>
    <ligand>
        <name>NAD(+)</name>
        <dbReference type="ChEBI" id="CHEBI:57540"/>
    </ligand>
</feature>
<dbReference type="SMART" id="SM00532">
    <property type="entry name" value="LIGANc"/>
    <property type="match status" value="1"/>
</dbReference>
<dbReference type="GO" id="GO:0003911">
    <property type="term" value="F:DNA ligase (NAD+) activity"/>
    <property type="evidence" value="ECO:0007669"/>
    <property type="project" value="UniProtKB-UniRule"/>
</dbReference>
<evidence type="ECO:0000256" key="11">
    <source>
        <dbReference type="SAM" id="MobiDB-lite"/>
    </source>
</evidence>
<dbReference type="Pfam" id="PF00533">
    <property type="entry name" value="BRCT"/>
    <property type="match status" value="1"/>
</dbReference>
<feature type="active site" description="N6-AMP-lysine intermediate" evidence="10">
    <location>
        <position position="123"/>
    </location>
</feature>
<dbReference type="InterPro" id="IPR013839">
    <property type="entry name" value="DNAligase_adenylation"/>
</dbReference>
<comment type="similarity">
    <text evidence="10">Belongs to the NAD-dependent DNA ligase family. LigA subfamily.</text>
</comment>
<dbReference type="InterPro" id="IPR041663">
    <property type="entry name" value="DisA/LigA_HHH"/>
</dbReference>
<dbReference type="SUPFAM" id="SSF52113">
    <property type="entry name" value="BRCT domain"/>
    <property type="match status" value="1"/>
</dbReference>
<dbReference type="PROSITE" id="PS50172">
    <property type="entry name" value="BRCT"/>
    <property type="match status" value="1"/>
</dbReference>
<dbReference type="NCBIfam" id="TIGR00575">
    <property type="entry name" value="dnlj"/>
    <property type="match status" value="1"/>
</dbReference>
<protein>
    <recommendedName>
        <fullName evidence="10">DNA ligase</fullName>
        <ecNumber evidence="10">6.5.1.2</ecNumber>
    </recommendedName>
    <alternativeName>
        <fullName evidence="10">Polydeoxyribonucleotide synthase [NAD(+)]</fullName>
    </alternativeName>
</protein>
<dbReference type="InterPro" id="IPR018239">
    <property type="entry name" value="DNA_ligase_AS"/>
</dbReference>
<evidence type="ECO:0000259" key="12">
    <source>
        <dbReference type="PROSITE" id="PS50172"/>
    </source>
</evidence>
<dbReference type="InterPro" id="IPR013840">
    <property type="entry name" value="DNAligase_N"/>
</dbReference>
<dbReference type="Gene3D" id="1.10.150.20">
    <property type="entry name" value="5' to 3' exonuclease, C-terminal subdomain"/>
    <property type="match status" value="2"/>
</dbReference>
<proteinExistence type="inferred from homology"/>
<dbReference type="Gene3D" id="2.40.50.140">
    <property type="entry name" value="Nucleic acid-binding proteins"/>
    <property type="match status" value="1"/>
</dbReference>
<reference evidence="13" key="1">
    <citation type="submission" date="2021-11" db="EMBL/GenBank/DDBJ databases">
        <title>Streptomyces corallinus and Kineosporia corallina sp. nov., two new coral-derived marine actinobacteria.</title>
        <authorList>
            <person name="Buangrab K."/>
            <person name="Sutthacheep M."/>
            <person name="Yeemin T."/>
            <person name="Harunari E."/>
            <person name="Igarashi Y."/>
            <person name="Sripreechasak P."/>
            <person name="Kanchanasin P."/>
            <person name="Tanasupawat S."/>
            <person name="Phongsopitanun W."/>
        </authorList>
    </citation>
    <scope>NUCLEOTIDE SEQUENCE</scope>
    <source>
        <strain evidence="13">JCM 31032</strain>
    </source>
</reference>
<evidence type="ECO:0000256" key="8">
    <source>
        <dbReference type="ARBA" id="ARBA00023204"/>
    </source>
</evidence>
<dbReference type="Pfam" id="PF14520">
    <property type="entry name" value="HHH_5"/>
    <property type="match status" value="1"/>
</dbReference>
<dbReference type="PIRSF" id="PIRSF001604">
    <property type="entry name" value="LigA"/>
    <property type="match status" value="1"/>
</dbReference>
<keyword evidence="14" id="KW-1185">Reference proteome</keyword>
<dbReference type="InterPro" id="IPR010994">
    <property type="entry name" value="RuvA_2-like"/>
</dbReference>
<evidence type="ECO:0000256" key="2">
    <source>
        <dbReference type="ARBA" id="ARBA00022705"/>
    </source>
</evidence>
<organism evidence="13 14">
    <name type="scientific">Kineosporia babensis</name>
    <dbReference type="NCBI Taxonomy" id="499548"/>
    <lineage>
        <taxon>Bacteria</taxon>
        <taxon>Bacillati</taxon>
        <taxon>Actinomycetota</taxon>
        <taxon>Actinomycetes</taxon>
        <taxon>Kineosporiales</taxon>
        <taxon>Kineosporiaceae</taxon>
        <taxon>Kineosporia</taxon>
    </lineage>
</organism>
<dbReference type="InterPro" id="IPR012340">
    <property type="entry name" value="NA-bd_OB-fold"/>
</dbReference>
<feature type="region of interest" description="Disordered" evidence="11">
    <location>
        <begin position="591"/>
        <end position="634"/>
    </location>
</feature>
<feature type="binding site" evidence="10">
    <location>
        <position position="328"/>
    </location>
    <ligand>
        <name>NAD(+)</name>
        <dbReference type="ChEBI" id="CHEBI:57540"/>
    </ligand>
</feature>
<dbReference type="GO" id="GO:0006281">
    <property type="term" value="P:DNA repair"/>
    <property type="evidence" value="ECO:0007669"/>
    <property type="project" value="UniProtKB-KW"/>
</dbReference>
<sequence length="712" mass="75735">MSTVLPREEYEQAVATARSAASLYYGTGAAADAVVEESADVTVLDDATYDALVRDIAATEAAHPDWQVQASPTQVVGGEAGDVEHSAPMLSLDNVFSSAELAEWHTSLAKRLDRAPRYVVEPKFDGLALAARYQNGELVQLITRGDGVHGEDVTFAAPAIVGLPATLTQPLTLEVRGEVMLTDAQFAAANELRLANDDKPFVNPRNGVAGSLRGSKDRSYVIPMTFFAYQLLPLPETYPGTRPDADLDYSAGIALLGELGVSTAATSSARIAVAETIEAAQEYIDSLLSRRADLGLGIDGAVIKADSPADREQAGSSSRAPRWGIAFKFPADSRLTTLEEVIWQVGRTGVITPRARVTPVFVGGTTVTYATLHNPNDLARQGLMIGDTVMVLRAGEVIPRIEGAVVSARTGNETPIPAPEVCPNCSGEIDRSQERWRCKRGRTCALPQAVRYATARDCWDIESVGEKLVRQLVDNGLVTDVADIFAITEEQLLGLERMGRTSAAKVLTEVEKAKSQPLARTLTALGVRGTGRSMSRRIARYFATMEAIQAADAAAFEEVDGIGPEKAPVIVEELVELAPVIEKLRAAGVSMTEPGATGRPVRTDDADQADDAGEDTTSEPGEASARPLAGEDGKPMTVVVTGKMTGPLEAFSRNEMSELIERAGGKASSAVSKNTSLLVAADEGSSKYKKAQSLGVPIESPEEFAQRLESLL</sequence>
<evidence type="ECO:0000256" key="4">
    <source>
        <dbReference type="ARBA" id="ARBA00022763"/>
    </source>
</evidence>
<feature type="binding site" evidence="10">
    <location>
        <position position="121"/>
    </location>
    <ligand>
        <name>NAD(+)</name>
        <dbReference type="ChEBI" id="CHEBI:57540"/>
    </ligand>
</feature>
<dbReference type="RefSeq" id="WP_231449309.1">
    <property type="nucleotide sequence ID" value="NZ_JAJOMB010000030.1"/>
</dbReference>
<dbReference type="InterPro" id="IPR036420">
    <property type="entry name" value="BRCT_dom_sf"/>
</dbReference>
<dbReference type="NCBIfam" id="NF005932">
    <property type="entry name" value="PRK07956.1"/>
    <property type="match status" value="1"/>
</dbReference>
<evidence type="ECO:0000256" key="1">
    <source>
        <dbReference type="ARBA" id="ARBA00022598"/>
    </source>
</evidence>
<dbReference type="Gene3D" id="3.30.470.30">
    <property type="entry name" value="DNA ligase/mRNA capping enzyme"/>
    <property type="match status" value="1"/>
</dbReference>
<evidence type="ECO:0000256" key="10">
    <source>
        <dbReference type="HAMAP-Rule" id="MF_01588"/>
    </source>
</evidence>
<feature type="binding site" evidence="10">
    <location>
        <position position="444"/>
    </location>
    <ligand>
        <name>Zn(2+)</name>
        <dbReference type="ChEBI" id="CHEBI:29105"/>
    </ligand>
</feature>
<comment type="cofactor">
    <cofactor evidence="10">
        <name>Mg(2+)</name>
        <dbReference type="ChEBI" id="CHEBI:18420"/>
    </cofactor>
    <cofactor evidence="10">
        <name>Mn(2+)</name>
        <dbReference type="ChEBI" id="CHEBI:29035"/>
    </cofactor>
</comment>
<dbReference type="GO" id="GO:0006260">
    <property type="term" value="P:DNA replication"/>
    <property type="evidence" value="ECO:0007669"/>
    <property type="project" value="UniProtKB-KW"/>
</dbReference>
<keyword evidence="7 10" id="KW-0520">NAD</keyword>
<dbReference type="Proteomes" id="UP001138997">
    <property type="component" value="Unassembled WGS sequence"/>
</dbReference>
<keyword evidence="2 10" id="KW-0235">DNA replication</keyword>
<keyword evidence="4 10" id="KW-0227">DNA damage</keyword>
<dbReference type="Pfam" id="PF03120">
    <property type="entry name" value="OB_DNA_ligase"/>
    <property type="match status" value="1"/>
</dbReference>
<name>A0A9X1NK55_9ACTN</name>
<dbReference type="Pfam" id="PF01653">
    <property type="entry name" value="DNA_ligase_aden"/>
    <property type="match status" value="1"/>
</dbReference>
<evidence type="ECO:0000256" key="6">
    <source>
        <dbReference type="ARBA" id="ARBA00022842"/>
    </source>
</evidence>
<comment type="catalytic activity">
    <reaction evidence="9 10">
        <text>NAD(+) + (deoxyribonucleotide)n-3'-hydroxyl + 5'-phospho-(deoxyribonucleotide)m = (deoxyribonucleotide)n+m + AMP + beta-nicotinamide D-nucleotide.</text>
        <dbReference type="EC" id="6.5.1.2"/>
    </reaction>
</comment>
<gene>
    <name evidence="10 13" type="primary">ligA</name>
    <name evidence="13" type="ORF">LR394_36730</name>
</gene>
<feature type="binding site" evidence="10">
    <location>
        <position position="422"/>
    </location>
    <ligand>
        <name>Zn(2+)</name>
        <dbReference type="ChEBI" id="CHEBI:29105"/>
    </ligand>
</feature>
<evidence type="ECO:0000256" key="7">
    <source>
        <dbReference type="ARBA" id="ARBA00023027"/>
    </source>
</evidence>
<feature type="binding site" evidence="10">
    <location>
        <position position="304"/>
    </location>
    <ligand>
        <name>NAD(+)</name>
        <dbReference type="ChEBI" id="CHEBI:57540"/>
    </ligand>
</feature>
<dbReference type="SUPFAM" id="SSF50249">
    <property type="entry name" value="Nucleic acid-binding proteins"/>
    <property type="match status" value="1"/>
</dbReference>
<feature type="domain" description="BRCT" evidence="12">
    <location>
        <begin position="636"/>
        <end position="712"/>
    </location>
</feature>
<dbReference type="SMART" id="SM00292">
    <property type="entry name" value="BRCT"/>
    <property type="match status" value="1"/>
</dbReference>
<feature type="compositionally biased region" description="Acidic residues" evidence="11">
    <location>
        <begin position="606"/>
        <end position="617"/>
    </location>
</feature>